<proteinExistence type="predicted"/>
<dbReference type="AlphaFoldDB" id="A0A6A5UNN3"/>
<accession>A0A6A5UNN3</accession>
<dbReference type="EMBL" id="ML976762">
    <property type="protein sequence ID" value="KAF1965412.1"/>
    <property type="molecule type" value="Genomic_DNA"/>
</dbReference>
<dbReference type="Proteomes" id="UP000800036">
    <property type="component" value="Unassembled WGS sequence"/>
</dbReference>
<gene>
    <name evidence="1" type="ORF">BU23DRAFT_604197</name>
</gene>
<evidence type="ECO:0000313" key="2">
    <source>
        <dbReference type="Proteomes" id="UP000800036"/>
    </source>
</evidence>
<organism evidence="1 2">
    <name type="scientific">Bimuria novae-zelandiae CBS 107.79</name>
    <dbReference type="NCBI Taxonomy" id="1447943"/>
    <lineage>
        <taxon>Eukaryota</taxon>
        <taxon>Fungi</taxon>
        <taxon>Dikarya</taxon>
        <taxon>Ascomycota</taxon>
        <taxon>Pezizomycotina</taxon>
        <taxon>Dothideomycetes</taxon>
        <taxon>Pleosporomycetidae</taxon>
        <taxon>Pleosporales</taxon>
        <taxon>Massarineae</taxon>
        <taxon>Didymosphaeriaceae</taxon>
        <taxon>Bimuria</taxon>
    </lineage>
</organism>
<name>A0A6A5UNN3_9PLEO</name>
<keyword evidence="2" id="KW-1185">Reference proteome</keyword>
<protein>
    <submittedName>
        <fullName evidence="1">Uncharacterized protein</fullName>
    </submittedName>
</protein>
<sequence>MKTIPEEEQFNIIEETINSVHPIPSKEIIGTYLKLLRRKPSPSIIFLGIFTDGTQELIRKGSSPDDVVCFVLDTDFNMVNSKGAVLGIPSENSHGYLRYNNVRDILSQKGASNWGWFLEAASFGDCMKLKGLVVAEGDANLIRRVGTGIADLPQFRDTSRLWIQYDATLDDCGSMITPLHDTIDLVESKDSKVVRDDYTMKSYLLGAASPEAANRRDRGDTPLHVFAARWTYNGDREALRFADLILKDKRGRTPLQVYRGTKRKEVNLVGALTNEKYRLYYDYLALQILSQAPSQEADLFSAWWDFDPDCEQGPTFEQFAAEHPLPVSFLETG</sequence>
<evidence type="ECO:0000313" key="1">
    <source>
        <dbReference type="EMBL" id="KAF1965412.1"/>
    </source>
</evidence>
<reference evidence="1" key="1">
    <citation type="journal article" date="2020" name="Stud. Mycol.">
        <title>101 Dothideomycetes genomes: a test case for predicting lifestyles and emergence of pathogens.</title>
        <authorList>
            <person name="Haridas S."/>
            <person name="Albert R."/>
            <person name="Binder M."/>
            <person name="Bloem J."/>
            <person name="Labutti K."/>
            <person name="Salamov A."/>
            <person name="Andreopoulos B."/>
            <person name="Baker S."/>
            <person name="Barry K."/>
            <person name="Bills G."/>
            <person name="Bluhm B."/>
            <person name="Cannon C."/>
            <person name="Castanera R."/>
            <person name="Culley D."/>
            <person name="Daum C."/>
            <person name="Ezra D."/>
            <person name="Gonzalez J."/>
            <person name="Henrissat B."/>
            <person name="Kuo A."/>
            <person name="Liang C."/>
            <person name="Lipzen A."/>
            <person name="Lutzoni F."/>
            <person name="Magnuson J."/>
            <person name="Mondo S."/>
            <person name="Nolan M."/>
            <person name="Ohm R."/>
            <person name="Pangilinan J."/>
            <person name="Park H.-J."/>
            <person name="Ramirez L."/>
            <person name="Alfaro M."/>
            <person name="Sun H."/>
            <person name="Tritt A."/>
            <person name="Yoshinaga Y."/>
            <person name="Zwiers L.-H."/>
            <person name="Turgeon B."/>
            <person name="Goodwin S."/>
            <person name="Spatafora J."/>
            <person name="Crous P."/>
            <person name="Grigoriev I."/>
        </authorList>
    </citation>
    <scope>NUCLEOTIDE SEQUENCE</scope>
    <source>
        <strain evidence="1">CBS 107.79</strain>
    </source>
</reference>